<evidence type="ECO:0000313" key="2">
    <source>
        <dbReference type="Proteomes" id="UP000240904"/>
    </source>
</evidence>
<accession>A0A2T3N3W6</accession>
<gene>
    <name evidence="1" type="ORF">C9I89_00045</name>
</gene>
<comment type="caution">
    <text evidence="1">The sequence shown here is derived from an EMBL/GenBank/DDBJ whole genome shotgun (WGS) entry which is preliminary data.</text>
</comment>
<dbReference type="EMBL" id="PYMC01000001">
    <property type="protein sequence ID" value="PSW07161.1"/>
    <property type="molecule type" value="Genomic_DNA"/>
</dbReference>
<sequence>MSLNIGSVINNMARSAGNSLQEDGTDMTQEVLRILKCSEQEISDLLNAATSGEISEDEFKVEVEREKLVLETELISLEIASKAAVQQAINAAMDTLRSAIETAI</sequence>
<dbReference type="AlphaFoldDB" id="A0A2T3N3W6"/>
<reference evidence="1 2" key="1">
    <citation type="submission" date="2018-03" db="EMBL/GenBank/DDBJ databases">
        <title>Whole genome sequencing of Histamine producing bacteria.</title>
        <authorList>
            <person name="Butler K."/>
        </authorList>
    </citation>
    <scope>NUCLEOTIDE SEQUENCE [LARGE SCALE GENOMIC DNA]</scope>
    <source>
        <strain evidence="1 2">DSM 16190</strain>
    </source>
</reference>
<dbReference type="RefSeq" id="WP_107281314.1">
    <property type="nucleotide sequence ID" value="NZ_PYMC01000001.1"/>
</dbReference>
<dbReference type="OrthoDB" id="6401289at2"/>
<proteinExistence type="predicted"/>
<protein>
    <submittedName>
        <fullName evidence="1">Uncharacterized protein</fullName>
    </submittedName>
</protein>
<name>A0A2T3N3W6_9GAMM</name>
<keyword evidence="2" id="KW-1185">Reference proteome</keyword>
<evidence type="ECO:0000313" key="1">
    <source>
        <dbReference type="EMBL" id="PSW07161.1"/>
    </source>
</evidence>
<dbReference type="Proteomes" id="UP000240904">
    <property type="component" value="Unassembled WGS sequence"/>
</dbReference>
<organism evidence="1 2">
    <name type="scientific">Photobacterium lipolyticum</name>
    <dbReference type="NCBI Taxonomy" id="266810"/>
    <lineage>
        <taxon>Bacteria</taxon>
        <taxon>Pseudomonadati</taxon>
        <taxon>Pseudomonadota</taxon>
        <taxon>Gammaproteobacteria</taxon>
        <taxon>Vibrionales</taxon>
        <taxon>Vibrionaceae</taxon>
        <taxon>Photobacterium</taxon>
    </lineage>
</organism>